<accession>A0ABT1JL75</accession>
<proteinExistence type="predicted"/>
<reference evidence="2 3" key="1">
    <citation type="submission" date="2022-06" db="EMBL/GenBank/DDBJ databases">
        <title>Genomic Encyclopedia of Type Strains, Phase I: the one thousand microbial genomes (KMG-I) project.</title>
        <authorList>
            <person name="Kyrpides N."/>
        </authorList>
    </citation>
    <scope>NUCLEOTIDE SEQUENCE [LARGE SCALE GENOMIC DNA]</scope>
    <source>
        <strain evidence="2 3">DSM 43889</strain>
    </source>
</reference>
<sequence>MTPFNGVHALAPGHRLSLGRNVARTGRYWVPPATTNPCAQGAPILAEELRTAVAGRMRASASPTSVQLSGGMDSTTLSCLAGEALSDRSRLLLVTSASSSPANDDLMWALRVGKHLAPAKHVVLDAQRTPLFFDDLPTAIGGMDEPPPFAAASARVRHLAELLADRGVRLHLNGQGGDEVLLPPLAYLRHTLRRRPRLGWRHLRGHAALRDFSLTQLLRAVVSLPSYPRWLWRAARSLRTEAGAEYDAVGWEAQPLLPQWASGDAERLVRSAILDIAPAPLAEHSTHATLVRIRSTAYRSSLYRDALMAHGVPAEFPYFDRSVVEAALSVVPWDRVDPWQPKPLLRTAVADTVPAPLLARRTKAHYNDDIYRGWSTNQHRAIELFDQSLLAELGLVNEDVLRGCLRSFRPSGLAPGFLSDTIACEVWLRSLAPPFARQEVNHEHI</sequence>
<comment type="caution">
    <text evidence="2">The sequence shown here is derived from an EMBL/GenBank/DDBJ whole genome shotgun (WGS) entry which is preliminary data.</text>
</comment>
<dbReference type="SUPFAM" id="SSF52402">
    <property type="entry name" value="Adenine nucleotide alpha hydrolases-like"/>
    <property type="match status" value="1"/>
</dbReference>
<gene>
    <name evidence="2" type="ORF">G443_003362</name>
</gene>
<dbReference type="Pfam" id="PF00733">
    <property type="entry name" value="Asn_synthase"/>
    <property type="match status" value="1"/>
</dbReference>
<keyword evidence="3" id="KW-1185">Reference proteome</keyword>
<dbReference type="Proteomes" id="UP000791080">
    <property type="component" value="Unassembled WGS sequence"/>
</dbReference>
<evidence type="ECO:0000313" key="3">
    <source>
        <dbReference type="Proteomes" id="UP000791080"/>
    </source>
</evidence>
<name>A0ABT1JL75_ACTCY</name>
<feature type="domain" description="Asparagine synthetase" evidence="1">
    <location>
        <begin position="46"/>
        <end position="407"/>
    </location>
</feature>
<organism evidence="2 3">
    <name type="scientific">Actinoalloteichus caeruleus DSM 43889</name>
    <dbReference type="NCBI Taxonomy" id="1120930"/>
    <lineage>
        <taxon>Bacteria</taxon>
        <taxon>Bacillati</taxon>
        <taxon>Actinomycetota</taxon>
        <taxon>Actinomycetes</taxon>
        <taxon>Pseudonocardiales</taxon>
        <taxon>Pseudonocardiaceae</taxon>
        <taxon>Actinoalloteichus</taxon>
        <taxon>Actinoalloteichus cyanogriseus</taxon>
    </lineage>
</organism>
<evidence type="ECO:0000313" key="2">
    <source>
        <dbReference type="EMBL" id="MCP2333092.1"/>
    </source>
</evidence>
<protein>
    <submittedName>
        <fullName evidence="2">Asparagine synthase (Glutamine-hydrolyzing)</fullName>
    </submittedName>
</protein>
<dbReference type="EMBL" id="AUBJ02000001">
    <property type="protein sequence ID" value="MCP2333092.1"/>
    <property type="molecule type" value="Genomic_DNA"/>
</dbReference>
<evidence type="ECO:0000259" key="1">
    <source>
        <dbReference type="Pfam" id="PF00733"/>
    </source>
</evidence>
<dbReference type="InterPro" id="IPR001962">
    <property type="entry name" value="Asn_synthase"/>
</dbReference>
<dbReference type="InterPro" id="IPR014729">
    <property type="entry name" value="Rossmann-like_a/b/a_fold"/>
</dbReference>
<dbReference type="Gene3D" id="3.40.50.620">
    <property type="entry name" value="HUPs"/>
    <property type="match status" value="2"/>
</dbReference>